<evidence type="ECO:0000313" key="3">
    <source>
        <dbReference type="Proteomes" id="UP000824120"/>
    </source>
</evidence>
<keyword evidence="1" id="KW-0472">Membrane</keyword>
<sequence>MYKVGVGWDEQGQIKSRMCSTSILHELFTLCRILIFVLNLCFAFKFVFIVIVFLSYSDIKRFNIDEIRGRSLDHDVLDPHESSPDSDLEAFSHNSAHDSFAPLAFQPSAMTNCVN</sequence>
<keyword evidence="1" id="KW-0812">Transmembrane</keyword>
<reference evidence="2 3" key="1">
    <citation type="submission" date="2020-09" db="EMBL/GenBank/DDBJ databases">
        <title>De no assembly of potato wild relative species, Solanum commersonii.</title>
        <authorList>
            <person name="Cho K."/>
        </authorList>
    </citation>
    <scope>NUCLEOTIDE SEQUENCE [LARGE SCALE GENOMIC DNA]</scope>
    <source>
        <strain evidence="2">LZ3.2</strain>
        <tissue evidence="2">Leaf</tissue>
    </source>
</reference>
<evidence type="ECO:0000313" key="2">
    <source>
        <dbReference type="EMBL" id="KAG5627360.1"/>
    </source>
</evidence>
<accession>A0A9J6ARY5</accession>
<comment type="caution">
    <text evidence="2">The sequence shown here is derived from an EMBL/GenBank/DDBJ whole genome shotgun (WGS) entry which is preliminary data.</text>
</comment>
<name>A0A9J6ARY5_SOLCO</name>
<dbReference type="AlphaFoldDB" id="A0A9J6ARY5"/>
<feature type="transmembrane region" description="Helical" evidence="1">
    <location>
        <begin position="33"/>
        <end position="54"/>
    </location>
</feature>
<keyword evidence="1" id="KW-1133">Transmembrane helix</keyword>
<organism evidence="2 3">
    <name type="scientific">Solanum commersonii</name>
    <name type="common">Commerson's wild potato</name>
    <name type="synonym">Commerson's nightshade</name>
    <dbReference type="NCBI Taxonomy" id="4109"/>
    <lineage>
        <taxon>Eukaryota</taxon>
        <taxon>Viridiplantae</taxon>
        <taxon>Streptophyta</taxon>
        <taxon>Embryophyta</taxon>
        <taxon>Tracheophyta</taxon>
        <taxon>Spermatophyta</taxon>
        <taxon>Magnoliopsida</taxon>
        <taxon>eudicotyledons</taxon>
        <taxon>Gunneridae</taxon>
        <taxon>Pentapetalae</taxon>
        <taxon>asterids</taxon>
        <taxon>lamiids</taxon>
        <taxon>Solanales</taxon>
        <taxon>Solanaceae</taxon>
        <taxon>Solanoideae</taxon>
        <taxon>Solaneae</taxon>
        <taxon>Solanum</taxon>
    </lineage>
</organism>
<dbReference type="EMBL" id="JACXVP010000002">
    <property type="protein sequence ID" value="KAG5627360.1"/>
    <property type="molecule type" value="Genomic_DNA"/>
</dbReference>
<protein>
    <submittedName>
        <fullName evidence="2">Uncharacterized protein</fullName>
    </submittedName>
</protein>
<evidence type="ECO:0000256" key="1">
    <source>
        <dbReference type="SAM" id="Phobius"/>
    </source>
</evidence>
<keyword evidence="3" id="KW-1185">Reference proteome</keyword>
<proteinExistence type="predicted"/>
<gene>
    <name evidence="2" type="ORF">H5410_012578</name>
</gene>
<dbReference type="OrthoDB" id="10067222at2759"/>
<dbReference type="Proteomes" id="UP000824120">
    <property type="component" value="Chromosome 2"/>
</dbReference>